<dbReference type="STRING" id="3750.A0A498KR94"/>
<dbReference type="PANTHER" id="PTHR31407:SF4">
    <property type="entry name" value="PSBP-LIKE PROTEIN 1, CHLOROPLASTIC"/>
    <property type="match status" value="1"/>
</dbReference>
<dbReference type="Gene3D" id="3.40.1000.10">
    <property type="entry name" value="Mog1/PsbP, alpha/beta/alpha sandwich"/>
    <property type="match status" value="1"/>
</dbReference>
<dbReference type="GO" id="GO:0019898">
    <property type="term" value="C:extrinsic component of membrane"/>
    <property type="evidence" value="ECO:0007669"/>
    <property type="project" value="InterPro"/>
</dbReference>
<evidence type="ECO:0000313" key="3">
    <source>
        <dbReference type="Proteomes" id="UP000290289"/>
    </source>
</evidence>
<dbReference type="PANTHER" id="PTHR31407">
    <property type="match status" value="1"/>
</dbReference>
<comment type="caution">
    <text evidence="2">The sequence shown here is derived from an EMBL/GenBank/DDBJ whole genome shotgun (WGS) entry which is preliminary data.</text>
</comment>
<dbReference type="SUPFAM" id="SSF55724">
    <property type="entry name" value="Mog1p/PsbP-like"/>
    <property type="match status" value="1"/>
</dbReference>
<dbReference type="GO" id="GO:0009654">
    <property type="term" value="C:photosystem II oxygen evolving complex"/>
    <property type="evidence" value="ECO:0007669"/>
    <property type="project" value="InterPro"/>
</dbReference>
<keyword evidence="3" id="KW-1185">Reference proteome</keyword>
<name>A0A498KR94_MALDO</name>
<organism evidence="2 3">
    <name type="scientific">Malus domestica</name>
    <name type="common">Apple</name>
    <name type="synonym">Pyrus malus</name>
    <dbReference type="NCBI Taxonomy" id="3750"/>
    <lineage>
        <taxon>Eukaryota</taxon>
        <taxon>Viridiplantae</taxon>
        <taxon>Streptophyta</taxon>
        <taxon>Embryophyta</taxon>
        <taxon>Tracheophyta</taxon>
        <taxon>Spermatophyta</taxon>
        <taxon>Magnoliopsida</taxon>
        <taxon>eudicotyledons</taxon>
        <taxon>Gunneridae</taxon>
        <taxon>Pentapetalae</taxon>
        <taxon>rosids</taxon>
        <taxon>fabids</taxon>
        <taxon>Rosales</taxon>
        <taxon>Rosaceae</taxon>
        <taxon>Amygdaloideae</taxon>
        <taxon>Maleae</taxon>
        <taxon>Malus</taxon>
    </lineage>
</organism>
<dbReference type="NCBIfam" id="NF040946">
    <property type="entry name" value="PSII_PsbP"/>
    <property type="match status" value="1"/>
</dbReference>
<protein>
    <recommendedName>
        <fullName evidence="1">PsbP C-terminal domain-containing protein</fullName>
    </recommendedName>
</protein>
<reference evidence="2 3" key="1">
    <citation type="submission" date="2018-10" db="EMBL/GenBank/DDBJ databases">
        <title>A high-quality apple genome assembly.</title>
        <authorList>
            <person name="Hu J."/>
        </authorList>
    </citation>
    <scope>NUCLEOTIDE SEQUENCE [LARGE SCALE GENOMIC DNA]</scope>
    <source>
        <strain evidence="3">cv. HFTH1</strain>
        <tissue evidence="2">Young leaf</tissue>
    </source>
</reference>
<accession>A0A498KR94</accession>
<evidence type="ECO:0000259" key="1">
    <source>
        <dbReference type="Pfam" id="PF01789"/>
    </source>
</evidence>
<dbReference type="InterPro" id="IPR002683">
    <property type="entry name" value="PsbP_C"/>
</dbReference>
<dbReference type="AlphaFoldDB" id="A0A498KR94"/>
<feature type="domain" description="PsbP C-terminal" evidence="1">
    <location>
        <begin position="142"/>
        <end position="290"/>
    </location>
</feature>
<proteinExistence type="predicted"/>
<dbReference type="Proteomes" id="UP000290289">
    <property type="component" value="Chromosome 1"/>
</dbReference>
<dbReference type="EMBL" id="RDQH01000327">
    <property type="protein sequence ID" value="RXI09004.1"/>
    <property type="molecule type" value="Genomic_DNA"/>
</dbReference>
<sequence>MPKQCKVCLMTSITDKSSKKWKETDKVITTRLHTRVHRVHISSCFTHNSTKPPTMATLQNSPSLHRTPVLNSFTKLHRQSTFHCCRKSNSFLVRAEQASATSTCSPSQDRSGRRQVLAAGTVASWVLLTNQHSVSFAAENKKGFIPVTDKKDGYEFVYPFGWQEVTIEGQDKVFKDVIEPLETASVTLFPTVKQDIKEFGSPQQVAETLIKKVLAPPTQKTKLMEAVEHDIDGKTYYTFEFLAKAPNYTRHALSTVAIGNGNFYTLTTGANERRWEKMKDKLHTIVDSFKLFKVFD</sequence>
<dbReference type="InterPro" id="IPR016123">
    <property type="entry name" value="Mog1/PsbP_a/b/a-sand"/>
</dbReference>
<evidence type="ECO:0000313" key="2">
    <source>
        <dbReference type="EMBL" id="RXI09004.1"/>
    </source>
</evidence>
<dbReference type="GO" id="GO:0005509">
    <property type="term" value="F:calcium ion binding"/>
    <property type="evidence" value="ECO:0007669"/>
    <property type="project" value="InterPro"/>
</dbReference>
<dbReference type="Pfam" id="PF01789">
    <property type="entry name" value="PsbP"/>
    <property type="match status" value="1"/>
</dbReference>
<gene>
    <name evidence="2" type="ORF">DVH24_023148</name>
</gene>
<dbReference type="GO" id="GO:0015979">
    <property type="term" value="P:photosynthesis"/>
    <property type="evidence" value="ECO:0007669"/>
    <property type="project" value="InterPro"/>
</dbReference>